<feature type="region of interest" description="Disordered" evidence="2">
    <location>
        <begin position="1"/>
        <end position="55"/>
    </location>
</feature>
<dbReference type="Proteomes" id="UP000002899">
    <property type="component" value="Chromosome IV"/>
</dbReference>
<dbReference type="CDD" id="cd07521">
    <property type="entry name" value="HAD_FCP1-like"/>
    <property type="match status" value="1"/>
</dbReference>
<sequence>MEHTVSPQEIEPSRNCKLVTKTQKSTSEKLESISSSTSTQDDHEEERDGNFDLPNTTDLPLCTLPEFNIVPCVNLKELIINYIKNVPTLTWLPISVSILSLAVTPDNSIPSHILLPRATITNSSKMSPNLINNATKSNINSIKFRGKAAKRAVSVILNKKTYSRKRCRTHTRTMFKPISLNPRLSESSTINNIKGKLPKLLVVLDMDETLIHMHTNPHVHYDYTINLLEHSKSEDPMFISCNIHPTMYISLRPGVKEFLRYLSVNSDFYEVALFTAGTQLYADAVLEGLDPNCTIIPSQNRYYRESCDLATINPYSLMDVSLLGTTIENVGQVISFLQKDLSKLGWPLTRTLLLDNSLLSFSLHPDNGVWIKSYFPEKSQHEDRRDESENRECLFKFSEVIELLEVLKDVADVRPHLRNHFNLTRLLGKSFDTNDHHNDNKSLTAVDKIGVNNIGLSMDK</sequence>
<gene>
    <name evidence="4" type="ORF">BmR1_04g07990</name>
</gene>
<dbReference type="AlphaFoldDB" id="I7IHG7"/>
<dbReference type="InterPro" id="IPR004274">
    <property type="entry name" value="FCP1_dom"/>
</dbReference>
<dbReference type="PANTHER" id="PTHR12210">
    <property type="entry name" value="DULLARD PROTEIN PHOSPHATASE"/>
    <property type="match status" value="1"/>
</dbReference>
<evidence type="ECO:0000313" key="5">
    <source>
        <dbReference type="Proteomes" id="UP000002899"/>
    </source>
</evidence>
<dbReference type="PROSITE" id="PS50969">
    <property type="entry name" value="FCP1"/>
    <property type="match status" value="1"/>
</dbReference>
<dbReference type="GO" id="GO:0005744">
    <property type="term" value="C:TIM23 mitochondrial import inner membrane translocase complex"/>
    <property type="evidence" value="ECO:0007669"/>
    <property type="project" value="UniProtKB-UniRule"/>
</dbReference>
<dbReference type="SUPFAM" id="SSF56784">
    <property type="entry name" value="HAD-like"/>
    <property type="match status" value="1"/>
</dbReference>
<dbReference type="InterPro" id="IPR036412">
    <property type="entry name" value="HAD-like_sf"/>
</dbReference>
<dbReference type="KEGG" id="bmic:BmR1_04g07990"/>
<feature type="domain" description="FCP1 homology" evidence="3">
    <location>
        <begin position="195"/>
        <end position="407"/>
    </location>
</feature>
<dbReference type="VEuPathDB" id="PiroplasmaDB:BmR1_04g07990"/>
<evidence type="ECO:0000313" key="4">
    <source>
        <dbReference type="EMBL" id="CCF75782.1"/>
    </source>
</evidence>
<dbReference type="RefSeq" id="XP_012650190.1">
    <property type="nucleotide sequence ID" value="XM_012794736.1"/>
</dbReference>
<dbReference type="InterPro" id="IPR023214">
    <property type="entry name" value="HAD_sf"/>
</dbReference>
<dbReference type="InterPro" id="IPR050365">
    <property type="entry name" value="TIM50"/>
</dbReference>
<keyword evidence="1" id="KW-0653">Protein transport</keyword>
<dbReference type="Gene3D" id="3.40.50.1000">
    <property type="entry name" value="HAD superfamily/HAD-like"/>
    <property type="match status" value="1"/>
</dbReference>
<keyword evidence="1" id="KW-0496">Mitochondrion</keyword>
<proteinExistence type="inferred from homology"/>
<comment type="subunit">
    <text evidence="1">Component of the TIM23 complex.</text>
</comment>
<dbReference type="SMART" id="SM00577">
    <property type="entry name" value="CPDc"/>
    <property type="match status" value="1"/>
</dbReference>
<evidence type="ECO:0000259" key="3">
    <source>
        <dbReference type="PROSITE" id="PS50969"/>
    </source>
</evidence>
<comment type="function">
    <text evidence="1">Essential component of the TIM23 complex, a complex that mediates the translocation of transit peptide-containing proteins across the mitochondrial inner membrane.</text>
</comment>
<evidence type="ECO:0000256" key="1">
    <source>
        <dbReference type="RuleBase" id="RU365079"/>
    </source>
</evidence>
<dbReference type="GeneID" id="24426235"/>
<dbReference type="EMBL" id="LN871599">
    <property type="protein sequence ID" value="CCF75782.1"/>
    <property type="molecule type" value="Genomic_DNA"/>
</dbReference>
<dbReference type="GO" id="GO:0016787">
    <property type="term" value="F:hydrolase activity"/>
    <property type="evidence" value="ECO:0007669"/>
    <property type="project" value="UniProtKB-KW"/>
</dbReference>
<reference evidence="4 5" key="3">
    <citation type="journal article" date="2016" name="Sci. Rep.">
        <title>Genome-wide diversity and gene expression profiling of Babesia microti isolates identify polymorphic genes that mediate host-pathogen interactions.</title>
        <authorList>
            <person name="Silva J.C."/>
            <person name="Cornillot E."/>
            <person name="McCracken C."/>
            <person name="Usmani-Brown S."/>
            <person name="Dwivedi A."/>
            <person name="Ifeonu O.O."/>
            <person name="Crabtree J."/>
            <person name="Gotia H.T."/>
            <person name="Virji A.Z."/>
            <person name="Reynes C."/>
            <person name="Colinge J."/>
            <person name="Kumar V."/>
            <person name="Lawres L."/>
            <person name="Pazzi J.E."/>
            <person name="Pablo J.V."/>
            <person name="Hung C."/>
            <person name="Brancato J."/>
            <person name="Kumari P."/>
            <person name="Orvis J."/>
            <person name="Tretina K."/>
            <person name="Chibucos M."/>
            <person name="Ott S."/>
            <person name="Sadzewicz L."/>
            <person name="Sengamalay N."/>
            <person name="Shetty A.C."/>
            <person name="Su Q."/>
            <person name="Tallon L."/>
            <person name="Fraser C.M."/>
            <person name="Frutos R."/>
            <person name="Molina D.M."/>
            <person name="Krause P.J."/>
            <person name="Ben Mamoun C."/>
        </authorList>
    </citation>
    <scope>NUCLEOTIDE SEQUENCE [LARGE SCALE GENOMIC DNA]</scope>
    <source>
        <strain evidence="4 5">RI</strain>
    </source>
</reference>
<keyword evidence="5" id="KW-1185">Reference proteome</keyword>
<dbReference type="OrthoDB" id="277011at2759"/>
<protein>
    <recommendedName>
        <fullName evidence="1">Mitochondrial import inner membrane translocase subunit TIM50</fullName>
    </recommendedName>
</protein>
<accession>I7IHG7</accession>
<reference evidence="4 5" key="1">
    <citation type="journal article" date="2012" name="Nucleic Acids Res.">
        <title>Sequencing of the smallest Apicomplexan genome from the human pathogen Babesia microti.</title>
        <authorList>
            <person name="Cornillot E."/>
            <person name="Hadj-Kaddour K."/>
            <person name="Dassouli A."/>
            <person name="Noel B."/>
            <person name="Ranwez V."/>
            <person name="Vacherie B."/>
            <person name="Augagneur Y."/>
            <person name="Bres V."/>
            <person name="Duclos A."/>
            <person name="Randazzo S."/>
            <person name="Carcy B."/>
            <person name="Debierre-Grockiego F."/>
            <person name="Delbecq S."/>
            <person name="Moubri-Menage K."/>
            <person name="Shams-Eldin H."/>
            <person name="Usmani-Brown S."/>
            <person name="Bringaud F."/>
            <person name="Wincker P."/>
            <person name="Vivares C.P."/>
            <person name="Schwarz R.T."/>
            <person name="Schetters T.P."/>
            <person name="Krause P.J."/>
            <person name="Gorenflot A."/>
            <person name="Berry V."/>
            <person name="Barbe V."/>
            <person name="Ben Mamoun C."/>
        </authorList>
    </citation>
    <scope>NUCLEOTIDE SEQUENCE [LARGE SCALE GENOMIC DNA]</scope>
    <source>
        <strain evidence="4 5">RI</strain>
    </source>
</reference>
<keyword evidence="4" id="KW-0378">Hydrolase</keyword>
<name>I7IHG7_BABMR</name>
<dbReference type="GO" id="GO:0015031">
    <property type="term" value="P:protein transport"/>
    <property type="evidence" value="ECO:0007669"/>
    <property type="project" value="UniProtKB-KW"/>
</dbReference>
<reference evidence="4 5" key="2">
    <citation type="journal article" date="2013" name="PLoS ONE">
        <title>Whole genome mapping and re-organization of the nuclear and mitochondrial genomes of Babesia microti isolates.</title>
        <authorList>
            <person name="Cornillot E."/>
            <person name="Dassouli A."/>
            <person name="Garg A."/>
            <person name="Pachikara N."/>
            <person name="Randazzo S."/>
            <person name="Depoix D."/>
            <person name="Carcy B."/>
            <person name="Delbecq S."/>
            <person name="Frutos R."/>
            <person name="Silva J.C."/>
            <person name="Sutton R."/>
            <person name="Krause P.J."/>
            <person name="Mamoun C.B."/>
        </authorList>
    </citation>
    <scope>NUCLEOTIDE SEQUENCE [LARGE SCALE GENOMIC DNA]</scope>
    <source>
        <strain evidence="4 5">RI</strain>
    </source>
</reference>
<keyword evidence="1" id="KW-0813">Transport</keyword>
<comment type="similarity">
    <text evidence="1">Belongs to the TIM50 family.</text>
</comment>
<keyword evidence="1" id="KW-0809">Transit peptide</keyword>
<organism evidence="4 5">
    <name type="scientific">Babesia microti (strain RI)</name>
    <dbReference type="NCBI Taxonomy" id="1133968"/>
    <lineage>
        <taxon>Eukaryota</taxon>
        <taxon>Sar</taxon>
        <taxon>Alveolata</taxon>
        <taxon>Apicomplexa</taxon>
        <taxon>Aconoidasida</taxon>
        <taxon>Piroplasmida</taxon>
        <taxon>Babesiidae</taxon>
        <taxon>Babesia</taxon>
    </lineage>
</organism>
<evidence type="ECO:0000256" key="2">
    <source>
        <dbReference type="SAM" id="MobiDB-lite"/>
    </source>
</evidence>
<keyword evidence="1" id="KW-0811">Translocation</keyword>
<dbReference type="Pfam" id="PF03031">
    <property type="entry name" value="NIF"/>
    <property type="match status" value="1"/>
</dbReference>
<comment type="subcellular location">
    <subcellularLocation>
        <location evidence="1">Mitochondrion inner membrane</location>
        <topology evidence="1">Single-pass membrane protein</topology>
    </subcellularLocation>
</comment>